<name>A0A2A4SSC2_9DELT</name>
<proteinExistence type="predicted"/>
<gene>
    <name evidence="1" type="ORF">COB67_12025</name>
</gene>
<dbReference type="Proteomes" id="UP000218113">
    <property type="component" value="Unassembled WGS sequence"/>
</dbReference>
<dbReference type="AlphaFoldDB" id="A0A2A4SSC2"/>
<protein>
    <recommendedName>
        <fullName evidence="3">DUF2851 domain-containing protein</fullName>
    </recommendedName>
</protein>
<reference evidence="2" key="1">
    <citation type="submission" date="2017-08" db="EMBL/GenBank/DDBJ databases">
        <title>A dynamic microbial community with high functional redundancy inhabits the cold, oxic subseafloor aquifer.</title>
        <authorList>
            <person name="Tully B.J."/>
            <person name="Wheat C.G."/>
            <person name="Glazer B.T."/>
            <person name="Huber J.A."/>
        </authorList>
    </citation>
    <scope>NUCLEOTIDE SEQUENCE [LARGE SCALE GENOMIC DNA]</scope>
</reference>
<evidence type="ECO:0000313" key="1">
    <source>
        <dbReference type="EMBL" id="PCI24034.1"/>
    </source>
</evidence>
<comment type="caution">
    <text evidence="1">The sequence shown here is derived from an EMBL/GenBank/DDBJ whole genome shotgun (WGS) entry which is preliminary data.</text>
</comment>
<evidence type="ECO:0008006" key="3">
    <source>
        <dbReference type="Google" id="ProtNLM"/>
    </source>
</evidence>
<dbReference type="EMBL" id="NVSR01000129">
    <property type="protein sequence ID" value="PCI24034.1"/>
    <property type="molecule type" value="Genomic_DNA"/>
</dbReference>
<organism evidence="1 2">
    <name type="scientific">SAR324 cluster bacterium</name>
    <dbReference type="NCBI Taxonomy" id="2024889"/>
    <lineage>
        <taxon>Bacteria</taxon>
        <taxon>Deltaproteobacteria</taxon>
        <taxon>SAR324 cluster</taxon>
    </lineage>
</organism>
<feature type="non-terminal residue" evidence="1">
    <location>
        <position position="1"/>
    </location>
</feature>
<evidence type="ECO:0000313" key="2">
    <source>
        <dbReference type="Proteomes" id="UP000218113"/>
    </source>
</evidence>
<sequence length="145" mass="17253">LPALRELLDDMFPQPPWEPLNHLISITSKESSKTFQRLIGFSRQRILLINSLLPFFFSWAQLQQDKNLEKHLFALFLILPSEGANHKTKFMENRLFLNHPDFKATRNLSYHQGLIHLHDECCRSFYEGCRQCSLLRMLYPRQHDQ</sequence>
<accession>A0A2A4SSC2</accession>